<keyword evidence="2" id="KW-1185">Reference proteome</keyword>
<protein>
    <submittedName>
        <fullName evidence="1">Gamma-mobile-trio recombinase GmtY</fullName>
    </submittedName>
</protein>
<dbReference type="NCBIfam" id="NF040693">
    <property type="entry name" value="recomb_GmtY"/>
    <property type="match status" value="1"/>
</dbReference>
<reference evidence="1 2" key="1">
    <citation type="submission" date="2023-01" db="EMBL/GenBank/DDBJ databases">
        <title>Psychrosphaera sp. nov., isolated from marine algae.</title>
        <authorList>
            <person name="Bayburt H."/>
            <person name="Choi B.J."/>
            <person name="Kim J.M."/>
            <person name="Choi D.G."/>
            <person name="Jeon C.O."/>
        </authorList>
    </citation>
    <scope>NUCLEOTIDE SEQUENCE [LARGE SCALE GENOMIC DNA]</scope>
    <source>
        <strain evidence="1 2">G1-22</strain>
    </source>
</reference>
<comment type="caution">
    <text evidence="1">The sequence shown here is derived from an EMBL/GenBank/DDBJ whole genome shotgun (WGS) entry which is preliminary data.</text>
</comment>
<sequence length="327" mass="38337">MSFVHKVKVKYHSTEIGKEFELLGLFTDTGVIISHLRYLAQNYYKSQSWKERSVFSVSLLINYINACQFHFDKTTKLLREFTRSLTTGTIDYENLVDPSGLYWKGRSITDANNILYHITAYTDYLAQQDGYETSRINPFRKANSFEQRLNWCAYYQKQTNVFLNHLSSKSDALIANQKVREINGLVTPHVNQEKAIKFPEEKIEKLLVHGFVVRNKIDYKSQAITMLMHFGGLRKSEVFHLYVSDISLHPVYKDEALVRVFHPEYGVSPDSDFANRQEYLQQTTNYKPRTQYRLTERLYSGWKAPLLTSKKYFLKSLLALLKRLESF</sequence>
<gene>
    <name evidence="1" type="primary">gmtY</name>
    <name evidence="1" type="ORF">PN838_18255</name>
</gene>
<organism evidence="1 2">
    <name type="scientific">Psychrosphaera algicola</name>
    <dbReference type="NCBI Taxonomy" id="3023714"/>
    <lineage>
        <taxon>Bacteria</taxon>
        <taxon>Pseudomonadati</taxon>
        <taxon>Pseudomonadota</taxon>
        <taxon>Gammaproteobacteria</taxon>
        <taxon>Alteromonadales</taxon>
        <taxon>Pseudoalteromonadaceae</taxon>
        <taxon>Psychrosphaera</taxon>
    </lineage>
</organism>
<dbReference type="Proteomes" id="UP001528411">
    <property type="component" value="Unassembled WGS sequence"/>
</dbReference>
<dbReference type="EMBL" id="JAQOMS010000002">
    <property type="protein sequence ID" value="MDC2890343.1"/>
    <property type="molecule type" value="Genomic_DNA"/>
</dbReference>
<dbReference type="RefSeq" id="WP_272181558.1">
    <property type="nucleotide sequence ID" value="NZ_JAQOMS010000002.1"/>
</dbReference>
<evidence type="ECO:0000313" key="1">
    <source>
        <dbReference type="EMBL" id="MDC2890343.1"/>
    </source>
</evidence>
<name>A0ABT5FFK9_9GAMM</name>
<proteinExistence type="predicted"/>
<evidence type="ECO:0000313" key="2">
    <source>
        <dbReference type="Proteomes" id="UP001528411"/>
    </source>
</evidence>
<accession>A0ABT5FFK9</accession>